<dbReference type="InterPro" id="IPR014004">
    <property type="entry name" value="Transpt-assoc_nodulatn_dom_bac"/>
</dbReference>
<evidence type="ECO:0000313" key="3">
    <source>
        <dbReference type="Proteomes" id="UP001501353"/>
    </source>
</evidence>
<dbReference type="PANTHER" id="PTHR34606:SF15">
    <property type="entry name" value="BON DOMAIN-CONTAINING PROTEIN"/>
    <property type="match status" value="1"/>
</dbReference>
<organism evidence="2 3">
    <name type="scientific">Actimicrobium antarcticum</name>
    <dbReference type="NCBI Taxonomy" id="1051899"/>
    <lineage>
        <taxon>Bacteria</taxon>
        <taxon>Pseudomonadati</taxon>
        <taxon>Pseudomonadota</taxon>
        <taxon>Betaproteobacteria</taxon>
        <taxon>Burkholderiales</taxon>
        <taxon>Oxalobacteraceae</taxon>
        <taxon>Actimicrobium</taxon>
    </lineage>
</organism>
<comment type="caution">
    <text evidence="2">The sequence shown here is derived from an EMBL/GenBank/DDBJ whole genome shotgun (WGS) entry which is preliminary data.</text>
</comment>
<reference evidence="3" key="1">
    <citation type="journal article" date="2019" name="Int. J. Syst. Evol. Microbiol.">
        <title>The Global Catalogue of Microorganisms (GCM) 10K type strain sequencing project: providing services to taxonomists for standard genome sequencing and annotation.</title>
        <authorList>
            <consortium name="The Broad Institute Genomics Platform"/>
            <consortium name="The Broad Institute Genome Sequencing Center for Infectious Disease"/>
            <person name="Wu L."/>
            <person name="Ma J."/>
        </authorList>
    </citation>
    <scope>NUCLEOTIDE SEQUENCE [LARGE SCALE GENOMIC DNA]</scope>
    <source>
        <strain evidence="3">JCM 16673</strain>
    </source>
</reference>
<dbReference type="SMART" id="SM00749">
    <property type="entry name" value="BON"/>
    <property type="match status" value="1"/>
</dbReference>
<dbReference type="PROSITE" id="PS50914">
    <property type="entry name" value="BON"/>
    <property type="match status" value="1"/>
</dbReference>
<dbReference type="PANTHER" id="PTHR34606">
    <property type="entry name" value="BON DOMAIN-CONTAINING PROTEIN"/>
    <property type="match status" value="1"/>
</dbReference>
<dbReference type="InterPro" id="IPR007055">
    <property type="entry name" value="BON_dom"/>
</dbReference>
<gene>
    <name evidence="2" type="ORF">GCM10022212_27700</name>
</gene>
<evidence type="ECO:0000313" key="2">
    <source>
        <dbReference type="EMBL" id="GAA4027983.1"/>
    </source>
</evidence>
<proteinExistence type="predicted"/>
<sequence>MTTISGVSKSALVVVFVAAILSGCNRQSDTATTPSSGGTVAGSSVVAAVDDSIITTKIKTALLADPIVKGTEVKVATTGGAVALSGAVETQAQIDQAKKVAEAVAGVKSVSSNLTLKK</sequence>
<name>A0ABP7TLB8_9BURK</name>
<keyword evidence="3" id="KW-1185">Reference proteome</keyword>
<protein>
    <recommendedName>
        <fullName evidence="1">BON domain-containing protein</fullName>
    </recommendedName>
</protein>
<evidence type="ECO:0000259" key="1">
    <source>
        <dbReference type="PROSITE" id="PS50914"/>
    </source>
</evidence>
<dbReference type="InterPro" id="IPR051686">
    <property type="entry name" value="Lipoprotein_DolP"/>
</dbReference>
<dbReference type="EMBL" id="BAAAZE010000010">
    <property type="protein sequence ID" value="GAA4027983.1"/>
    <property type="molecule type" value="Genomic_DNA"/>
</dbReference>
<dbReference type="Gene3D" id="3.30.1340.30">
    <property type="match status" value="1"/>
</dbReference>
<dbReference type="Pfam" id="PF04972">
    <property type="entry name" value="BON"/>
    <property type="match status" value="1"/>
</dbReference>
<dbReference type="RefSeq" id="WP_344763950.1">
    <property type="nucleotide sequence ID" value="NZ_BAAAZE010000010.1"/>
</dbReference>
<feature type="domain" description="BON" evidence="1">
    <location>
        <begin position="50"/>
        <end position="118"/>
    </location>
</feature>
<accession>A0ABP7TLB8</accession>
<dbReference type="Proteomes" id="UP001501353">
    <property type="component" value="Unassembled WGS sequence"/>
</dbReference>